<comment type="caution">
    <text evidence="4">The sequence shown here is derived from an EMBL/GenBank/DDBJ whole genome shotgun (WGS) entry which is preliminary data.</text>
</comment>
<reference evidence="4 5" key="1">
    <citation type="submission" date="2020-11" db="EMBL/GenBank/DDBJ databases">
        <title>Erythrobacter sediminis sp. nov., a marine bacterium from a tidal flat of Garorim Bay.</title>
        <authorList>
            <person name="Kim D."/>
            <person name="Yoo Y."/>
            <person name="Kim J.-J."/>
        </authorList>
    </citation>
    <scope>NUCLEOTIDE SEQUENCE [LARGE SCALE GENOMIC DNA]</scope>
    <source>
        <strain evidence="4 5">JGD-13</strain>
    </source>
</reference>
<dbReference type="Pfam" id="PF01551">
    <property type="entry name" value="Peptidase_M23"/>
    <property type="match status" value="1"/>
</dbReference>
<name>A0ABS0MZY8_9SPHN</name>
<feature type="domain" description="M23ase beta-sheet core" evidence="3">
    <location>
        <begin position="116"/>
        <end position="210"/>
    </location>
</feature>
<dbReference type="InterPro" id="IPR016047">
    <property type="entry name" value="M23ase_b-sheet_dom"/>
</dbReference>
<dbReference type="Proteomes" id="UP000602442">
    <property type="component" value="Unassembled WGS sequence"/>
</dbReference>
<sequence>MIFKFAKAIAAGSLLIATPALAEDEPRTGLIDADRVTEGGMDEEFSELFASWEESDSDIAADRAEMAADYAPAASGSFEVVQSVTVSTPWLMPIEGARLTSGYGNRNHPVLRRRAHHHGVDLAAPTGTPVYATADGTVEMAQWYSSYGNYVQIDHGGDVETRYAHLSRYTVRDGERVSAGDLIGYVGSTGRSTGPHLHYEIRMDGQSVNPIPYMTAQLDTDNSEQAARGGD</sequence>
<dbReference type="Gene3D" id="2.70.70.10">
    <property type="entry name" value="Glucose Permease (Domain IIA)"/>
    <property type="match status" value="1"/>
</dbReference>
<evidence type="ECO:0000313" key="4">
    <source>
        <dbReference type="EMBL" id="MBH5321275.1"/>
    </source>
</evidence>
<dbReference type="InterPro" id="IPR011055">
    <property type="entry name" value="Dup_hybrid_motif"/>
</dbReference>
<dbReference type="RefSeq" id="WP_197919954.1">
    <property type="nucleotide sequence ID" value="NZ_CAWPTA010000006.1"/>
</dbReference>
<gene>
    <name evidence="4" type="ORF">I5L03_01590</name>
</gene>
<dbReference type="InterPro" id="IPR050570">
    <property type="entry name" value="Cell_wall_metabolism_enzyme"/>
</dbReference>
<proteinExistence type="predicted"/>
<dbReference type="CDD" id="cd12797">
    <property type="entry name" value="M23_peptidase"/>
    <property type="match status" value="1"/>
</dbReference>
<evidence type="ECO:0000256" key="1">
    <source>
        <dbReference type="ARBA" id="ARBA00022729"/>
    </source>
</evidence>
<dbReference type="EMBL" id="JAEANY010000001">
    <property type="protein sequence ID" value="MBH5321275.1"/>
    <property type="molecule type" value="Genomic_DNA"/>
</dbReference>
<keyword evidence="5" id="KW-1185">Reference proteome</keyword>
<organism evidence="4 5">
    <name type="scientific">Aurantiacibacter sediminis</name>
    <dbReference type="NCBI Taxonomy" id="2793064"/>
    <lineage>
        <taxon>Bacteria</taxon>
        <taxon>Pseudomonadati</taxon>
        <taxon>Pseudomonadota</taxon>
        <taxon>Alphaproteobacteria</taxon>
        <taxon>Sphingomonadales</taxon>
        <taxon>Erythrobacteraceae</taxon>
        <taxon>Aurantiacibacter</taxon>
    </lineage>
</organism>
<evidence type="ECO:0000259" key="3">
    <source>
        <dbReference type="Pfam" id="PF01551"/>
    </source>
</evidence>
<dbReference type="PANTHER" id="PTHR21666">
    <property type="entry name" value="PEPTIDASE-RELATED"/>
    <property type="match status" value="1"/>
</dbReference>
<evidence type="ECO:0000313" key="5">
    <source>
        <dbReference type="Proteomes" id="UP000602442"/>
    </source>
</evidence>
<evidence type="ECO:0000256" key="2">
    <source>
        <dbReference type="SAM" id="SignalP"/>
    </source>
</evidence>
<dbReference type="SUPFAM" id="SSF51261">
    <property type="entry name" value="Duplicated hybrid motif"/>
    <property type="match status" value="1"/>
</dbReference>
<feature type="signal peptide" evidence="2">
    <location>
        <begin position="1"/>
        <end position="22"/>
    </location>
</feature>
<protein>
    <submittedName>
        <fullName evidence="4">M23 family metallopeptidase</fullName>
    </submittedName>
</protein>
<feature type="chain" id="PRO_5046896051" evidence="2">
    <location>
        <begin position="23"/>
        <end position="231"/>
    </location>
</feature>
<keyword evidence="1 2" id="KW-0732">Signal</keyword>
<dbReference type="PANTHER" id="PTHR21666:SF289">
    <property type="entry name" value="L-ALA--D-GLU ENDOPEPTIDASE"/>
    <property type="match status" value="1"/>
</dbReference>
<accession>A0ABS0MZY8</accession>